<dbReference type="AlphaFoldDB" id="A0A074KQG7"/>
<reference evidence="2 3" key="1">
    <citation type="submission" date="2014-04" db="EMBL/GenBank/DDBJ databases">
        <title>Characterization and application of a salt tolerant electro-active bacterium.</title>
        <authorList>
            <person name="Yang L."/>
            <person name="Wei S."/>
            <person name="Tay Q.X.M."/>
        </authorList>
    </citation>
    <scope>NUCLEOTIDE SEQUENCE [LARGE SCALE GENOMIC DNA]</scope>
    <source>
        <strain evidence="2 3">LY1</strain>
    </source>
</reference>
<dbReference type="OrthoDB" id="980382at2"/>
<sequence>MKNLVYFTFTLYLVLFTGCFQSGKEDHGELVTSAYVFDAYDALYIEDIFHVQLYQSDDHYVEIEAEEKLMDKIDLHVTDKVLYLKFKEKIHPNQPIKVHITMPELARIDIKGACTMQNVQAFLTPVMVIHADGATHTNLHVVADEIHSFSKGAAMVELSGSTGLLVKDMEGAGVFHGMNLDAHKAQVNLNGVGKISVHVEESLKANINGVGKIEYSGSPPHLEKNISGLGKIVQIN</sequence>
<comment type="caution">
    <text evidence="2">The sequence shown here is derived from an EMBL/GenBank/DDBJ whole genome shotgun (WGS) entry which is preliminary data.</text>
</comment>
<accession>A0A074KQG7</accession>
<evidence type="ECO:0000259" key="1">
    <source>
        <dbReference type="Pfam" id="PF10988"/>
    </source>
</evidence>
<proteinExistence type="predicted"/>
<dbReference type="InterPro" id="IPR021255">
    <property type="entry name" value="DUF2807"/>
</dbReference>
<dbReference type="STRING" id="1048983.EL17_19980"/>
<dbReference type="Proteomes" id="UP000027821">
    <property type="component" value="Unassembled WGS sequence"/>
</dbReference>
<dbReference type="Gene3D" id="2.160.20.120">
    <property type="match status" value="1"/>
</dbReference>
<protein>
    <recommendedName>
        <fullName evidence="1">Putative auto-transporter adhesin head GIN domain-containing protein</fullName>
    </recommendedName>
</protein>
<evidence type="ECO:0000313" key="3">
    <source>
        <dbReference type="Proteomes" id="UP000027821"/>
    </source>
</evidence>
<dbReference type="RefSeq" id="WP_051720222.1">
    <property type="nucleotide sequence ID" value="NZ_JMIH01000028.1"/>
</dbReference>
<dbReference type="eggNOG" id="COG3595">
    <property type="taxonomic scope" value="Bacteria"/>
</dbReference>
<gene>
    <name evidence="2" type="ORF">EL17_19980</name>
</gene>
<dbReference type="EMBL" id="JMIH01000028">
    <property type="protein sequence ID" value="KEO72186.1"/>
    <property type="molecule type" value="Genomic_DNA"/>
</dbReference>
<dbReference type="Pfam" id="PF10988">
    <property type="entry name" value="DUF2807"/>
    <property type="match status" value="1"/>
</dbReference>
<name>A0A074KQG7_9BACT</name>
<dbReference type="PROSITE" id="PS51257">
    <property type="entry name" value="PROKAR_LIPOPROTEIN"/>
    <property type="match status" value="1"/>
</dbReference>
<organism evidence="2 3">
    <name type="scientific">Anditalea andensis</name>
    <dbReference type="NCBI Taxonomy" id="1048983"/>
    <lineage>
        <taxon>Bacteria</taxon>
        <taxon>Pseudomonadati</taxon>
        <taxon>Bacteroidota</taxon>
        <taxon>Cytophagia</taxon>
        <taxon>Cytophagales</taxon>
        <taxon>Cytophagaceae</taxon>
        <taxon>Anditalea</taxon>
    </lineage>
</organism>
<evidence type="ECO:0000313" key="2">
    <source>
        <dbReference type="EMBL" id="KEO72186.1"/>
    </source>
</evidence>
<keyword evidence="3" id="KW-1185">Reference proteome</keyword>
<feature type="domain" description="Putative auto-transporter adhesin head GIN" evidence="1">
    <location>
        <begin position="40"/>
        <end position="219"/>
    </location>
</feature>